<organism evidence="1 2">
    <name type="scientific">Elstera litoralis</name>
    <dbReference type="NCBI Taxonomy" id="552518"/>
    <lineage>
        <taxon>Bacteria</taxon>
        <taxon>Pseudomonadati</taxon>
        <taxon>Pseudomonadota</taxon>
        <taxon>Alphaproteobacteria</taxon>
        <taxon>Rhodospirillales</taxon>
        <taxon>Rhodospirillaceae</taxon>
        <taxon>Elstera</taxon>
    </lineage>
</organism>
<keyword evidence="2" id="KW-1185">Reference proteome</keyword>
<proteinExistence type="predicted"/>
<dbReference type="Proteomes" id="UP000033774">
    <property type="component" value="Unassembled WGS sequence"/>
</dbReference>
<sequence length="206" mass="22642">MQIDQWLADTWKTVEASARVAVARRAAQSAQALGLADLRDWIALAQLMGNFGAGQLDDPLYAGLLSDLDLIEDRTRLWRCESILLPMAQDRQARDREVAGLLRQAFTSDALVQHLIESPKTALTLVFGPHAELFDDAEREVSQTASTNRLRARYPSVTPADELRFWLVNLLLGAGFETDPLRAVPAQAYAQEGLAGLKAWAIGSSV</sequence>
<evidence type="ECO:0000313" key="2">
    <source>
        <dbReference type="Proteomes" id="UP000033774"/>
    </source>
</evidence>
<comment type="caution">
    <text evidence="1">The sequence shown here is derived from an EMBL/GenBank/DDBJ whole genome shotgun (WGS) entry which is preliminary data.</text>
</comment>
<dbReference type="AlphaFoldDB" id="A0A0F3IT12"/>
<gene>
    <name evidence="1" type="ORF">VZ95_09415</name>
</gene>
<accession>A0A0F3IT12</accession>
<dbReference type="EMBL" id="LAJY01000218">
    <property type="protein sequence ID" value="KJV09762.1"/>
    <property type="molecule type" value="Genomic_DNA"/>
</dbReference>
<evidence type="ECO:0000313" key="1">
    <source>
        <dbReference type="EMBL" id="KJV09762.1"/>
    </source>
</evidence>
<reference evidence="1 2" key="1">
    <citation type="submission" date="2015-03" db="EMBL/GenBank/DDBJ databases">
        <title>Draft genome sequence of Elstera litoralis.</title>
        <authorList>
            <person name="Rahalkar M.C."/>
            <person name="Dhakephalkar P.K."/>
            <person name="Pore S.D."/>
            <person name="Arora P."/>
            <person name="Kapse N.G."/>
            <person name="Pandit P.S."/>
        </authorList>
    </citation>
    <scope>NUCLEOTIDE SEQUENCE [LARGE SCALE GENOMIC DNA]</scope>
    <source>
        <strain evidence="1 2">Dia-1</strain>
    </source>
</reference>
<name>A0A0F3IT12_9PROT</name>
<protein>
    <submittedName>
        <fullName evidence="1">Uncharacterized protein</fullName>
    </submittedName>
</protein>